<sequence length="157" mass="18644">MIRSFLNFLLPDDEYKRTRIIYFLAEAAVLLTVILFIFSFFSSWLEWDIDSNTIHPIIVIGFISFYTLIRYIFSGIEFTDVSTKEQYVKQRRSNIIQASSVGFFFFIFHGIFEGFPSDFESAIDIVGPTLFFVFFYYLVIYLSLKRSYKKNRELLDD</sequence>
<name>A0A494YZC3_9BACI</name>
<evidence type="ECO:0008006" key="4">
    <source>
        <dbReference type="Google" id="ProtNLM"/>
    </source>
</evidence>
<protein>
    <recommendedName>
        <fullName evidence="4">DUF3278 domain-containing protein</fullName>
    </recommendedName>
</protein>
<keyword evidence="1" id="KW-0472">Membrane</keyword>
<dbReference type="OrthoDB" id="2429113at2"/>
<feature type="transmembrane region" description="Helical" evidence="1">
    <location>
        <begin position="125"/>
        <end position="144"/>
    </location>
</feature>
<gene>
    <name evidence="2" type="ORF">D8M05_09865</name>
</gene>
<dbReference type="EMBL" id="RBZO01000013">
    <property type="protein sequence ID" value="RKQ15567.1"/>
    <property type="molecule type" value="Genomic_DNA"/>
</dbReference>
<feature type="transmembrane region" description="Helical" evidence="1">
    <location>
        <begin position="53"/>
        <end position="73"/>
    </location>
</feature>
<dbReference type="Proteomes" id="UP000281813">
    <property type="component" value="Unassembled WGS sequence"/>
</dbReference>
<accession>A0A494YZC3</accession>
<keyword evidence="3" id="KW-1185">Reference proteome</keyword>
<proteinExistence type="predicted"/>
<comment type="caution">
    <text evidence="2">The sequence shown here is derived from an EMBL/GenBank/DDBJ whole genome shotgun (WGS) entry which is preliminary data.</text>
</comment>
<feature type="transmembrane region" description="Helical" evidence="1">
    <location>
        <begin position="20"/>
        <end position="41"/>
    </location>
</feature>
<evidence type="ECO:0000313" key="2">
    <source>
        <dbReference type="EMBL" id="RKQ15567.1"/>
    </source>
</evidence>
<dbReference type="AlphaFoldDB" id="A0A494YZC3"/>
<keyword evidence="1" id="KW-0812">Transmembrane</keyword>
<reference evidence="2 3" key="1">
    <citation type="journal article" date="2015" name="Antonie Van Leeuwenhoek">
        <title>Oceanobacillus bengalensis sp. nov., a bacterium isolated from seawater of the Bay of Bengal.</title>
        <authorList>
            <person name="Yongchang O."/>
            <person name="Xiang W."/>
            <person name="Wang G."/>
        </authorList>
    </citation>
    <scope>NUCLEOTIDE SEQUENCE [LARGE SCALE GENOMIC DNA]</scope>
    <source>
        <strain evidence="2 3">MCCC 1K00260</strain>
    </source>
</reference>
<dbReference type="RefSeq" id="WP_121131315.1">
    <property type="nucleotide sequence ID" value="NZ_JBHUFK010000043.1"/>
</dbReference>
<evidence type="ECO:0000256" key="1">
    <source>
        <dbReference type="SAM" id="Phobius"/>
    </source>
</evidence>
<feature type="transmembrane region" description="Helical" evidence="1">
    <location>
        <begin position="94"/>
        <end position="113"/>
    </location>
</feature>
<evidence type="ECO:0000313" key="3">
    <source>
        <dbReference type="Proteomes" id="UP000281813"/>
    </source>
</evidence>
<organism evidence="2 3">
    <name type="scientific">Oceanobacillus bengalensis</name>
    <dbReference type="NCBI Taxonomy" id="1435466"/>
    <lineage>
        <taxon>Bacteria</taxon>
        <taxon>Bacillati</taxon>
        <taxon>Bacillota</taxon>
        <taxon>Bacilli</taxon>
        <taxon>Bacillales</taxon>
        <taxon>Bacillaceae</taxon>
        <taxon>Oceanobacillus</taxon>
    </lineage>
</organism>
<keyword evidence="1" id="KW-1133">Transmembrane helix</keyword>